<accession>A0A3L6T058</accession>
<evidence type="ECO:0000256" key="2">
    <source>
        <dbReference type="ARBA" id="ARBA00023163"/>
    </source>
</evidence>
<keyword evidence="1" id="KW-0805">Transcription regulation</keyword>
<comment type="caution">
    <text evidence="3">Lacks conserved residue(s) required for the propagation of feature annotation.</text>
</comment>
<dbReference type="PROSITE" id="PS50985">
    <property type="entry name" value="GRAS"/>
    <property type="match status" value="1"/>
</dbReference>
<sequence>MSSVNSINNGKAVVKEEVSSPTAVDGAPPTMFLLPVTQETNAHHHQALLDSSGRHDRLSNGQGHPWSSVHDLGTSSLPPSLPAPAAATAMVSRPVGFRAVMQHCVAALDAGDIVAVNADLQAMSYLALASANGEPTQRAAFAFAEALGRRALQTLPGLSWGLQYQLAEQVAPAHADAARRCFDVLCPFLRVAALAANQTIVTALEGEKHVHVVDLGGGAAASPDQWLDLLRLFAARPEGAPVLHLSVVSEQEALLSRTAGLLSQEAVRLHVPFIFNPVRSRIDQFSAPDITALVVHSGEALVITSTLQLHRLIADEVSIGLPAGAGDHHGSKGKRKKADQRTAGPHLITRADALLRDLCDLSPKLVVLTEQEADHNGASLWDRASNAFDYYAALFSDLEAGGGAPRDSADRAAVERLLLREEIMDIVAREGASRRERHESMKSWARWMGAAGFKPAPVVTYDESADARLAALQLAADGTLRYWVAKKDAYAIVYSRMTPVLAVTAWRPARKVTRRLVVDH</sequence>
<feature type="region of interest" description="Disordered" evidence="4">
    <location>
        <begin position="45"/>
        <end position="68"/>
    </location>
</feature>
<evidence type="ECO:0000313" key="6">
    <source>
        <dbReference type="Proteomes" id="UP000275267"/>
    </source>
</evidence>
<dbReference type="OrthoDB" id="636435at2759"/>
<dbReference type="Proteomes" id="UP000275267">
    <property type="component" value="Unassembled WGS sequence"/>
</dbReference>
<evidence type="ECO:0000256" key="4">
    <source>
        <dbReference type="SAM" id="MobiDB-lite"/>
    </source>
</evidence>
<keyword evidence="2" id="KW-0804">Transcription</keyword>
<comment type="caution">
    <text evidence="5">The sequence shown here is derived from an EMBL/GenBank/DDBJ whole genome shotgun (WGS) entry which is preliminary data.</text>
</comment>
<evidence type="ECO:0000313" key="5">
    <source>
        <dbReference type="EMBL" id="RLN30023.1"/>
    </source>
</evidence>
<dbReference type="InterPro" id="IPR005202">
    <property type="entry name" value="TF_GRAS"/>
</dbReference>
<dbReference type="AlphaFoldDB" id="A0A3L6T058"/>
<organism evidence="5 6">
    <name type="scientific">Panicum miliaceum</name>
    <name type="common">Proso millet</name>
    <name type="synonym">Broomcorn millet</name>
    <dbReference type="NCBI Taxonomy" id="4540"/>
    <lineage>
        <taxon>Eukaryota</taxon>
        <taxon>Viridiplantae</taxon>
        <taxon>Streptophyta</taxon>
        <taxon>Embryophyta</taxon>
        <taxon>Tracheophyta</taxon>
        <taxon>Spermatophyta</taxon>
        <taxon>Magnoliopsida</taxon>
        <taxon>Liliopsida</taxon>
        <taxon>Poales</taxon>
        <taxon>Poaceae</taxon>
        <taxon>PACMAD clade</taxon>
        <taxon>Panicoideae</taxon>
        <taxon>Panicodae</taxon>
        <taxon>Paniceae</taxon>
        <taxon>Panicinae</taxon>
        <taxon>Panicum</taxon>
        <taxon>Panicum sect. Panicum</taxon>
    </lineage>
</organism>
<evidence type="ECO:0000256" key="1">
    <source>
        <dbReference type="ARBA" id="ARBA00023015"/>
    </source>
</evidence>
<dbReference type="PANTHER" id="PTHR31636">
    <property type="entry name" value="OSJNBA0084A10.13 PROTEIN-RELATED"/>
    <property type="match status" value="1"/>
</dbReference>
<dbReference type="Pfam" id="PF03514">
    <property type="entry name" value="GRAS"/>
    <property type="match status" value="1"/>
</dbReference>
<dbReference type="EMBL" id="PQIB02000003">
    <property type="protein sequence ID" value="RLN30023.1"/>
    <property type="molecule type" value="Genomic_DNA"/>
</dbReference>
<feature type="region of interest" description="SAW" evidence="3">
    <location>
        <begin position="428"/>
        <end position="507"/>
    </location>
</feature>
<keyword evidence="6" id="KW-1185">Reference proteome</keyword>
<comment type="similarity">
    <text evidence="3">Belongs to the GRAS family.</text>
</comment>
<feature type="region of interest" description="Leucine repeat II (LRII)" evidence="3">
    <location>
        <begin position="257"/>
        <end position="289"/>
    </location>
</feature>
<name>A0A3L6T058_PANMI</name>
<dbReference type="STRING" id="4540.A0A3L6T058"/>
<protein>
    <submittedName>
        <fullName evidence="5">Uncharacterized protein</fullName>
    </submittedName>
</protein>
<evidence type="ECO:0000256" key="3">
    <source>
        <dbReference type="PROSITE-ProRule" id="PRU01191"/>
    </source>
</evidence>
<reference evidence="6" key="1">
    <citation type="journal article" date="2019" name="Nat. Commun.">
        <title>The genome of broomcorn millet.</title>
        <authorList>
            <person name="Zou C."/>
            <person name="Miki D."/>
            <person name="Li D."/>
            <person name="Tang Q."/>
            <person name="Xiao L."/>
            <person name="Rajput S."/>
            <person name="Deng P."/>
            <person name="Jia W."/>
            <person name="Huang R."/>
            <person name="Zhang M."/>
            <person name="Sun Y."/>
            <person name="Hu J."/>
            <person name="Fu X."/>
            <person name="Schnable P.S."/>
            <person name="Li F."/>
            <person name="Zhang H."/>
            <person name="Feng B."/>
            <person name="Zhu X."/>
            <person name="Liu R."/>
            <person name="Schnable J.C."/>
            <person name="Zhu J.-K."/>
            <person name="Zhang H."/>
        </authorList>
    </citation>
    <scope>NUCLEOTIDE SEQUENCE [LARGE SCALE GENOMIC DNA]</scope>
</reference>
<feature type="short sequence motif" description="VHIID" evidence="3">
    <location>
        <begin position="210"/>
        <end position="214"/>
    </location>
</feature>
<gene>
    <name evidence="5" type="ORF">C2845_PM05G23500</name>
</gene>
<proteinExistence type="inferred from homology"/>